<comment type="subcellular location">
    <subcellularLocation>
        <location evidence="1">Nucleus</location>
    </subcellularLocation>
</comment>
<evidence type="ECO:0000256" key="4">
    <source>
        <dbReference type="ARBA" id="ARBA00023242"/>
    </source>
</evidence>
<organism evidence="5">
    <name type="scientific">Tetraselmis sp. GSL018</name>
    <dbReference type="NCBI Taxonomy" id="582737"/>
    <lineage>
        <taxon>Eukaryota</taxon>
        <taxon>Viridiplantae</taxon>
        <taxon>Chlorophyta</taxon>
        <taxon>core chlorophytes</taxon>
        <taxon>Chlorodendrophyceae</taxon>
        <taxon>Chlorodendrales</taxon>
        <taxon>Chlorodendraceae</taxon>
        <taxon>Tetraselmis</taxon>
    </lineage>
</organism>
<dbReference type="EMBL" id="GBEZ01008605">
    <property type="protein sequence ID" value="JAC76945.1"/>
    <property type="molecule type" value="Transcribed_RNA"/>
</dbReference>
<dbReference type="InterPro" id="IPR009332">
    <property type="entry name" value="Med22"/>
</dbReference>
<dbReference type="Pfam" id="PF06179">
    <property type="entry name" value="Med22"/>
    <property type="match status" value="1"/>
</dbReference>
<name>A0A061S1Z5_9CHLO</name>
<sequence length="162" mass="17939">MDGSKELPPRDLELLQSLDTNVSAMVDNFANLVKAARIPEEEDRAAPGKAVPGEMPEVLAEKIILGGKGLLEVVAELKRKAIVSDHESINAQKAQRSREFDKEVADVEAELGALRCEVEQQLRLLEDHFYSSRCKPQAVPLEEPPADLQTLFELAHELTTDK</sequence>
<dbReference type="PANTHER" id="PTHR12434">
    <property type="entry name" value="MEDIATOR OF RNA POLYMERASE II TRANSCRIPTION SUBUNIT 22"/>
    <property type="match status" value="1"/>
</dbReference>
<keyword evidence="3" id="KW-0804">Transcription</keyword>
<reference evidence="5" key="1">
    <citation type="submission" date="2014-05" db="EMBL/GenBank/DDBJ databases">
        <title>The transcriptome of the halophilic microalga Tetraselmis sp. GSL018 isolated from the Great Salt Lake, Utah.</title>
        <authorList>
            <person name="Jinkerson R.E."/>
            <person name="D'Adamo S."/>
            <person name="Posewitz M.C."/>
        </authorList>
    </citation>
    <scope>NUCLEOTIDE SEQUENCE</scope>
    <source>
        <strain evidence="5">GSL018</strain>
    </source>
</reference>
<dbReference type="PANTHER" id="PTHR12434:SF6">
    <property type="entry name" value="MEDIATOR OF RNA POLYMERASE II TRANSCRIPTION SUBUNIT 22"/>
    <property type="match status" value="1"/>
</dbReference>
<evidence type="ECO:0000313" key="5">
    <source>
        <dbReference type="EMBL" id="JAC76945.1"/>
    </source>
</evidence>
<keyword evidence="4" id="KW-0539">Nucleus</keyword>
<evidence type="ECO:0000256" key="3">
    <source>
        <dbReference type="ARBA" id="ARBA00023163"/>
    </source>
</evidence>
<dbReference type="GO" id="GO:0003712">
    <property type="term" value="F:transcription coregulator activity"/>
    <property type="evidence" value="ECO:0007669"/>
    <property type="project" value="InterPro"/>
</dbReference>
<dbReference type="GO" id="GO:0006357">
    <property type="term" value="P:regulation of transcription by RNA polymerase II"/>
    <property type="evidence" value="ECO:0007669"/>
    <property type="project" value="InterPro"/>
</dbReference>
<evidence type="ECO:0000256" key="2">
    <source>
        <dbReference type="ARBA" id="ARBA00023015"/>
    </source>
</evidence>
<gene>
    <name evidence="5" type="primary">MED22</name>
    <name evidence="5" type="ORF">TSPGSL018_18860</name>
</gene>
<dbReference type="AlphaFoldDB" id="A0A061S1Z5"/>
<keyword evidence="2" id="KW-0805">Transcription regulation</keyword>
<accession>A0A061S1Z5</accession>
<protein>
    <submittedName>
        <fullName evidence="5">Mediator of RNA polymerase II transcription subunit 22</fullName>
    </submittedName>
</protein>
<proteinExistence type="predicted"/>
<dbReference type="GO" id="GO:0016592">
    <property type="term" value="C:mediator complex"/>
    <property type="evidence" value="ECO:0007669"/>
    <property type="project" value="InterPro"/>
</dbReference>
<evidence type="ECO:0000256" key="1">
    <source>
        <dbReference type="ARBA" id="ARBA00004123"/>
    </source>
</evidence>